<name>S7WW28_9BACT</name>
<gene>
    <name evidence="1" type="ORF">ADICYQ_2683</name>
</gene>
<accession>S7WW28</accession>
<sequence>MESNGKSELYSGENFYVHCSLFKIVDIKSVYFRSKSPLKIIERAVIST</sequence>
<reference evidence="1 2" key="1">
    <citation type="journal article" date="2013" name="Genome Announc.">
        <title>Draft Genome Sequence of Cyclobacterium qasimii Strain M12-11BT, Isolated from Arctic Marine Sediment.</title>
        <authorList>
            <person name="Shivaji S."/>
            <person name="Ara S."/>
            <person name="Singh A."/>
            <person name="Kumar Pinnaka A."/>
        </authorList>
    </citation>
    <scope>NUCLEOTIDE SEQUENCE [LARGE SCALE GENOMIC DNA]</scope>
    <source>
        <strain evidence="1 2">M12-11B</strain>
    </source>
</reference>
<proteinExistence type="predicted"/>
<dbReference type="STRING" id="641524.ADICYQ_2683"/>
<comment type="caution">
    <text evidence="1">The sequence shown here is derived from an EMBL/GenBank/DDBJ whole genome shotgun (WGS) entry which is preliminary data.</text>
</comment>
<evidence type="ECO:0000313" key="2">
    <source>
        <dbReference type="Proteomes" id="UP000014974"/>
    </source>
</evidence>
<protein>
    <submittedName>
        <fullName evidence="1">Uncharacterized protein</fullName>
    </submittedName>
</protein>
<evidence type="ECO:0000313" key="1">
    <source>
        <dbReference type="EMBL" id="EPR68213.1"/>
    </source>
</evidence>
<organism evidence="1 2">
    <name type="scientific">Cyclobacterium qasimii M12-11B</name>
    <dbReference type="NCBI Taxonomy" id="641524"/>
    <lineage>
        <taxon>Bacteria</taxon>
        <taxon>Pseudomonadati</taxon>
        <taxon>Bacteroidota</taxon>
        <taxon>Cytophagia</taxon>
        <taxon>Cytophagales</taxon>
        <taxon>Cyclobacteriaceae</taxon>
        <taxon>Cyclobacterium</taxon>
    </lineage>
</organism>
<dbReference type="Proteomes" id="UP000014974">
    <property type="component" value="Unassembled WGS sequence"/>
</dbReference>
<dbReference type="EMBL" id="ATNM01000107">
    <property type="protein sequence ID" value="EPR68213.1"/>
    <property type="molecule type" value="Genomic_DNA"/>
</dbReference>
<dbReference type="AlphaFoldDB" id="S7WW28"/>